<accession>A0A6C0DRI9</accession>
<sequence>MAMDLSNVGQNVVLALDVSYSHAPGFSSVSNPYTGMVYAFYGSGGYTIDQCFNTIKLIPESKIYQYDVTNAVQVLFDVRTFNEKLGLFKDENNQYITYSSYDTIRDVFTTATQNNELNTETAPALDTITLSANEFVNGLVTNYVMSVGCYNTVYSDYIEYVNTYFGYAGGFGTLFSSASEFDLNGGIFDASAFVNIINPYYTASGEQVKPLTGTITISNINSLLEYAINTNCFNNRNPVTDLSSSDPGTTDASRYPALKDGSSYNLPSSYQVTNDPSYQANWGMADGFVAGDLLFVPAGTTVQLHLVLDSELFTPTNNIGPVNVGFNADGSIRVGSLTYATNQQTALVTTNPYYSVALGQYTTNTTATTLNIDRTLTAPLLIKLANLSTTSGVGGFQNSFTKNLASYHNTNYYDPNNPAYTTLAAAQSAFSTQEAAIVNTFNTAQTNFGPSS</sequence>
<reference evidence="1" key="1">
    <citation type="journal article" date="2020" name="Nature">
        <title>Giant virus diversity and host interactions through global metagenomics.</title>
        <authorList>
            <person name="Schulz F."/>
            <person name="Roux S."/>
            <person name="Paez-Espino D."/>
            <person name="Jungbluth S."/>
            <person name="Walsh D.A."/>
            <person name="Denef V.J."/>
            <person name="McMahon K.D."/>
            <person name="Konstantinidis K.T."/>
            <person name="Eloe-Fadrosh E.A."/>
            <person name="Kyrpides N.C."/>
            <person name="Woyke T."/>
        </authorList>
    </citation>
    <scope>NUCLEOTIDE SEQUENCE</scope>
    <source>
        <strain evidence="1">GVMAG-M-3300023174-49</strain>
    </source>
</reference>
<proteinExistence type="predicted"/>
<dbReference type="EMBL" id="MN739661">
    <property type="protein sequence ID" value="QHT19044.1"/>
    <property type="molecule type" value="Genomic_DNA"/>
</dbReference>
<organism evidence="1">
    <name type="scientific">viral metagenome</name>
    <dbReference type="NCBI Taxonomy" id="1070528"/>
    <lineage>
        <taxon>unclassified sequences</taxon>
        <taxon>metagenomes</taxon>
        <taxon>organismal metagenomes</taxon>
    </lineage>
</organism>
<evidence type="ECO:0000313" key="1">
    <source>
        <dbReference type="EMBL" id="QHT19044.1"/>
    </source>
</evidence>
<name>A0A6C0DRI9_9ZZZZ</name>
<dbReference type="AlphaFoldDB" id="A0A6C0DRI9"/>
<protein>
    <submittedName>
        <fullName evidence="1">Uncharacterized protein</fullName>
    </submittedName>
</protein>